<protein>
    <recommendedName>
        <fullName evidence="4">Chalcone isomerase domain-containing protein</fullName>
    </recommendedName>
</protein>
<accession>A0ABS6L7C7</accession>
<evidence type="ECO:0000256" key="1">
    <source>
        <dbReference type="SAM" id="SignalP"/>
    </source>
</evidence>
<gene>
    <name evidence="2" type="ORF">J1786_22475</name>
</gene>
<name>A0ABS6L7C7_9GAMM</name>
<keyword evidence="1" id="KW-0732">Signal</keyword>
<sequence>MTRLLLAALSLMMSFSALAATPWGAWQQVGRATLSWGPFEVYHSQLLTPDGKYQTGKWPQALVIEYLRSIDHQELTKATEEQWQALGILAEAQKNGWPDAVQNTWPDVSNGSEIVFVATEKGGQFYSQPANSVLSTPVGRPFSPAFRDAFLAIWLSPATQYPDLRSKLTGASAPD</sequence>
<feature type="signal peptide" evidence="1">
    <location>
        <begin position="1"/>
        <end position="19"/>
    </location>
</feature>
<comment type="caution">
    <text evidence="2">The sequence shown here is derived from an EMBL/GenBank/DDBJ whole genome shotgun (WGS) entry which is preliminary data.</text>
</comment>
<reference evidence="2 3" key="1">
    <citation type="submission" date="2021-03" db="EMBL/GenBank/DDBJ databases">
        <title>Five novel Rahnella species.</title>
        <authorList>
            <person name="Brady C."/>
            <person name="Asselin J."/>
            <person name="Beer S."/>
            <person name="Bruberg M.B."/>
            <person name="Crampton B."/>
            <person name="Venter S."/>
            <person name="Arnold D."/>
            <person name="Denman S."/>
        </authorList>
    </citation>
    <scope>NUCLEOTIDE SEQUENCE [LARGE SCALE GENOMIC DNA]</scope>
    <source>
        <strain evidence="2 3">L72c</strain>
    </source>
</reference>
<feature type="chain" id="PRO_5046544468" description="Chalcone isomerase domain-containing protein" evidence="1">
    <location>
        <begin position="20"/>
        <end position="175"/>
    </location>
</feature>
<evidence type="ECO:0008006" key="4">
    <source>
        <dbReference type="Google" id="ProtNLM"/>
    </source>
</evidence>
<dbReference type="RefSeq" id="WP_129951901.1">
    <property type="nucleotide sequence ID" value="NZ_JAFMOS010000591.1"/>
</dbReference>
<keyword evidence="3" id="KW-1185">Reference proteome</keyword>
<evidence type="ECO:0000313" key="3">
    <source>
        <dbReference type="Proteomes" id="UP000699865"/>
    </source>
</evidence>
<proteinExistence type="predicted"/>
<dbReference type="Proteomes" id="UP000699865">
    <property type="component" value="Unassembled WGS sequence"/>
</dbReference>
<dbReference type="EMBL" id="JAFMOU010000072">
    <property type="protein sequence ID" value="MBU9837566.1"/>
    <property type="molecule type" value="Genomic_DNA"/>
</dbReference>
<evidence type="ECO:0000313" key="2">
    <source>
        <dbReference type="EMBL" id="MBU9837566.1"/>
    </source>
</evidence>
<organism evidence="2 3">
    <name type="scientific">Rahnella perminowiae</name>
    <dbReference type="NCBI Taxonomy" id="2816244"/>
    <lineage>
        <taxon>Bacteria</taxon>
        <taxon>Pseudomonadati</taxon>
        <taxon>Pseudomonadota</taxon>
        <taxon>Gammaproteobacteria</taxon>
        <taxon>Enterobacterales</taxon>
        <taxon>Yersiniaceae</taxon>
        <taxon>Rahnella</taxon>
    </lineage>
</organism>